<organism evidence="2 3">
    <name type="scientific">Dactylosporangium aurantiacum</name>
    <dbReference type="NCBI Taxonomy" id="35754"/>
    <lineage>
        <taxon>Bacteria</taxon>
        <taxon>Bacillati</taxon>
        <taxon>Actinomycetota</taxon>
        <taxon>Actinomycetes</taxon>
        <taxon>Micromonosporales</taxon>
        <taxon>Micromonosporaceae</taxon>
        <taxon>Dactylosporangium</taxon>
    </lineage>
</organism>
<proteinExistence type="predicted"/>
<keyword evidence="1" id="KW-0812">Transmembrane</keyword>
<protein>
    <submittedName>
        <fullName evidence="2">Uncharacterized protein</fullName>
    </submittedName>
</protein>
<name>A0A9Q9IN19_9ACTN</name>
<evidence type="ECO:0000313" key="2">
    <source>
        <dbReference type="EMBL" id="UWZ59189.1"/>
    </source>
</evidence>
<keyword evidence="1" id="KW-1133">Transmembrane helix</keyword>
<keyword evidence="3" id="KW-1185">Reference proteome</keyword>
<dbReference type="KEGG" id="daur:Daura_25340"/>
<feature type="transmembrane region" description="Helical" evidence="1">
    <location>
        <begin position="145"/>
        <end position="170"/>
    </location>
</feature>
<dbReference type="PROSITE" id="PS51257">
    <property type="entry name" value="PROKAR_LIPOPROTEIN"/>
    <property type="match status" value="1"/>
</dbReference>
<evidence type="ECO:0000313" key="3">
    <source>
        <dbReference type="Proteomes" id="UP001058003"/>
    </source>
</evidence>
<keyword evidence="1" id="KW-0472">Membrane</keyword>
<dbReference type="RefSeq" id="WP_033362100.1">
    <property type="nucleotide sequence ID" value="NZ_CP073767.1"/>
</dbReference>
<sequence>MDRATDRLERVTVGVALAWVVAVIACGVAAPDLRGPGPVPAPVWIGAPVTVAGAVLVAGCLLAWAVAGVRGRRQPSPSSRGSASGAVPVGDAPRRGAMARGGPALVLLLLGIGLVYGAGKLLFPLDEPGRTAPAGVAPLGRLWHAAQLTGLVAFAVAILMAAVWAAATTLTRAGAAARRDTG</sequence>
<feature type="transmembrane region" description="Helical" evidence="1">
    <location>
        <begin position="12"/>
        <end position="31"/>
    </location>
</feature>
<dbReference type="AlphaFoldDB" id="A0A9Q9IN19"/>
<evidence type="ECO:0000256" key="1">
    <source>
        <dbReference type="SAM" id="Phobius"/>
    </source>
</evidence>
<accession>A0A9Q9IN19</accession>
<dbReference type="EMBL" id="CP073767">
    <property type="protein sequence ID" value="UWZ59189.1"/>
    <property type="molecule type" value="Genomic_DNA"/>
</dbReference>
<feature type="transmembrane region" description="Helical" evidence="1">
    <location>
        <begin position="43"/>
        <end position="67"/>
    </location>
</feature>
<reference evidence="2" key="1">
    <citation type="submission" date="2021-04" db="EMBL/GenBank/DDBJ databases">
        <title>Dactylosporangium aurantiacum NRRL B-8018 full assembly.</title>
        <authorList>
            <person name="Hartkoorn R.C."/>
            <person name="Beaudoing E."/>
            <person name="Hot D."/>
        </authorList>
    </citation>
    <scope>NUCLEOTIDE SEQUENCE</scope>
    <source>
        <strain evidence="2">NRRL B-8018</strain>
    </source>
</reference>
<feature type="transmembrane region" description="Helical" evidence="1">
    <location>
        <begin position="104"/>
        <end position="125"/>
    </location>
</feature>
<dbReference type="Proteomes" id="UP001058003">
    <property type="component" value="Chromosome"/>
</dbReference>
<gene>
    <name evidence="2" type="ORF">Daura_25340</name>
</gene>